<dbReference type="EMBL" id="CP159289">
    <property type="protein sequence ID" value="XCH23540.1"/>
    <property type="molecule type" value="Genomic_DNA"/>
</dbReference>
<dbReference type="AlphaFoldDB" id="A0AAU8FG96"/>
<evidence type="ECO:0000313" key="1">
    <source>
        <dbReference type="EMBL" id="XCH23540.1"/>
    </source>
</evidence>
<proteinExistence type="predicted"/>
<sequence>MAIQNNDNNFAVFNLHQATETYYATTLLVFTDYKPKFTT</sequence>
<gene>
    <name evidence="1" type="ORF">ABV298_25040</name>
</gene>
<reference evidence="1" key="1">
    <citation type="submission" date="2024-06" db="EMBL/GenBank/DDBJ databases">
        <title>Sequencing and assembly of the genome of Dyadobacter sp. strain 676, a symbiont of Cyamopsis tetragonoloba.</title>
        <authorList>
            <person name="Guro P."/>
            <person name="Sazanova A."/>
            <person name="Kuznetsova I."/>
            <person name="Belimov A."/>
            <person name="Safronova V."/>
        </authorList>
    </citation>
    <scope>NUCLEOTIDE SEQUENCE</scope>
    <source>
        <strain evidence="1">676</strain>
    </source>
</reference>
<accession>A0AAU8FG96</accession>
<protein>
    <submittedName>
        <fullName evidence="1">Uncharacterized protein</fullName>
    </submittedName>
</protein>
<organism evidence="1">
    <name type="scientific">Dyadobacter sp. 676</name>
    <dbReference type="NCBI Taxonomy" id="3088362"/>
    <lineage>
        <taxon>Bacteria</taxon>
        <taxon>Pseudomonadati</taxon>
        <taxon>Bacteroidota</taxon>
        <taxon>Cytophagia</taxon>
        <taxon>Cytophagales</taxon>
        <taxon>Spirosomataceae</taxon>
        <taxon>Dyadobacter</taxon>
    </lineage>
</organism>
<dbReference type="RefSeq" id="WP_353718864.1">
    <property type="nucleotide sequence ID" value="NZ_CP159289.1"/>
</dbReference>
<dbReference type="Gene3D" id="1.20.120.330">
    <property type="entry name" value="Nucleotidyltransferases domain 2"/>
    <property type="match status" value="1"/>
</dbReference>
<name>A0AAU8FG96_9BACT</name>